<dbReference type="EMBL" id="AZHW01000560">
    <property type="protein sequence ID" value="ETW98384.1"/>
    <property type="molecule type" value="Genomic_DNA"/>
</dbReference>
<evidence type="ECO:0000256" key="1">
    <source>
        <dbReference type="SAM" id="MobiDB-lite"/>
    </source>
</evidence>
<protein>
    <recommendedName>
        <fullName evidence="4">Luciferase-like domain-containing protein</fullName>
    </recommendedName>
</protein>
<evidence type="ECO:0000313" key="2">
    <source>
        <dbReference type="EMBL" id="ETW98384.1"/>
    </source>
</evidence>
<dbReference type="HOGENOM" id="CLU_2877401_0_0_7"/>
<feature type="region of interest" description="Disordered" evidence="1">
    <location>
        <begin position="1"/>
        <end position="22"/>
    </location>
</feature>
<gene>
    <name evidence="2" type="ORF">ETSY1_18965</name>
</gene>
<reference evidence="2 3" key="1">
    <citation type="journal article" date="2014" name="Nature">
        <title>An environmental bacterial taxon with a large and distinct metabolic repertoire.</title>
        <authorList>
            <person name="Wilson M.C."/>
            <person name="Mori T."/>
            <person name="Ruckert C."/>
            <person name="Uria A.R."/>
            <person name="Helf M.J."/>
            <person name="Takada K."/>
            <person name="Gernert C."/>
            <person name="Steffens U.A."/>
            <person name="Heycke N."/>
            <person name="Schmitt S."/>
            <person name="Rinke C."/>
            <person name="Helfrich E.J."/>
            <person name="Brachmann A.O."/>
            <person name="Gurgui C."/>
            <person name="Wakimoto T."/>
            <person name="Kracht M."/>
            <person name="Crusemann M."/>
            <person name="Hentschel U."/>
            <person name="Abe I."/>
            <person name="Matsunaga S."/>
            <person name="Kalinowski J."/>
            <person name="Takeyama H."/>
            <person name="Piel J."/>
        </authorList>
    </citation>
    <scope>NUCLEOTIDE SEQUENCE [LARGE SCALE GENOMIC DNA]</scope>
    <source>
        <strain evidence="3">TSY1</strain>
    </source>
</reference>
<sequence length="63" mass="6824">MQFGLFGSAQAKRGGPDTDSGAGFRDFVEYNIQAEALGYYSSFLVEHHFTGFGQVSATLNLLT</sequence>
<evidence type="ECO:0000313" key="3">
    <source>
        <dbReference type="Proteomes" id="UP000019141"/>
    </source>
</evidence>
<evidence type="ECO:0008006" key="4">
    <source>
        <dbReference type="Google" id="ProtNLM"/>
    </source>
</evidence>
<dbReference type="Proteomes" id="UP000019141">
    <property type="component" value="Unassembled WGS sequence"/>
</dbReference>
<proteinExistence type="predicted"/>
<dbReference type="GO" id="GO:0016705">
    <property type="term" value="F:oxidoreductase activity, acting on paired donors, with incorporation or reduction of molecular oxygen"/>
    <property type="evidence" value="ECO:0007669"/>
    <property type="project" value="InterPro"/>
</dbReference>
<dbReference type="Gene3D" id="3.20.20.30">
    <property type="entry name" value="Luciferase-like domain"/>
    <property type="match status" value="1"/>
</dbReference>
<name>W4LKF3_ENTF1</name>
<dbReference type="SUPFAM" id="SSF51679">
    <property type="entry name" value="Bacterial luciferase-like"/>
    <property type="match status" value="1"/>
</dbReference>
<comment type="caution">
    <text evidence="2">The sequence shown here is derived from an EMBL/GenBank/DDBJ whole genome shotgun (WGS) entry which is preliminary data.</text>
</comment>
<dbReference type="AlphaFoldDB" id="W4LKF3"/>
<organism evidence="2 3">
    <name type="scientific">Entotheonella factor</name>
    <dbReference type="NCBI Taxonomy" id="1429438"/>
    <lineage>
        <taxon>Bacteria</taxon>
        <taxon>Pseudomonadati</taxon>
        <taxon>Nitrospinota/Tectimicrobiota group</taxon>
        <taxon>Candidatus Tectimicrobiota</taxon>
        <taxon>Candidatus Entotheonellia</taxon>
        <taxon>Candidatus Entotheonellales</taxon>
        <taxon>Candidatus Entotheonellaceae</taxon>
        <taxon>Candidatus Entotheonella</taxon>
    </lineage>
</organism>
<keyword evidence="3" id="KW-1185">Reference proteome</keyword>
<accession>W4LKF3</accession>
<dbReference type="InterPro" id="IPR036661">
    <property type="entry name" value="Luciferase-like_sf"/>
</dbReference>